<evidence type="ECO:0000313" key="4">
    <source>
        <dbReference type="Proteomes" id="UP000295453"/>
    </source>
</evidence>
<evidence type="ECO:0000313" key="3">
    <source>
        <dbReference type="EMBL" id="TCJ23212.1"/>
    </source>
</evidence>
<keyword evidence="2" id="KW-0964">Secreted</keyword>
<dbReference type="AlphaFoldDB" id="A0A4V2NXZ4"/>
<keyword evidence="4" id="KW-1185">Reference proteome</keyword>
<dbReference type="PRINTS" id="PR00313">
    <property type="entry name" value="CABNDNGRPT"/>
</dbReference>
<dbReference type="Gene3D" id="2.150.10.10">
    <property type="entry name" value="Serralysin-like metalloprotease, C-terminal"/>
    <property type="match status" value="1"/>
</dbReference>
<dbReference type="PANTHER" id="PTHR38340">
    <property type="entry name" value="S-LAYER PROTEIN"/>
    <property type="match status" value="1"/>
</dbReference>
<dbReference type="Proteomes" id="UP000295453">
    <property type="component" value="Unassembled WGS sequence"/>
</dbReference>
<sequence length="194" mass="19762">MPKSPELVGDNARILQNWGLPLRSRPLSVSAQRRPLGRRTGRRGPLMRMLPTAAVAALLSLTLAAPAFADANVGTEGDDVYVGTNGPDQYDGLGGDDTISGGAAVDTLYGGNGNDSISGGAGADYLNGGNGDNTLDPGPGADETYGGTGNDTITLVNDDALDVVQCGGGYDVVILVGGYDTNDQVGATCEEVRF</sequence>
<proteinExistence type="predicted"/>
<accession>A0A4V2NXZ4</accession>
<dbReference type="InterPro" id="IPR011049">
    <property type="entry name" value="Serralysin-like_metalloprot_C"/>
</dbReference>
<dbReference type="SUPFAM" id="SSF51120">
    <property type="entry name" value="beta-Roll"/>
    <property type="match status" value="1"/>
</dbReference>
<evidence type="ECO:0008006" key="5">
    <source>
        <dbReference type="Google" id="ProtNLM"/>
    </source>
</evidence>
<dbReference type="PROSITE" id="PS00330">
    <property type="entry name" value="HEMOLYSIN_CALCIUM"/>
    <property type="match status" value="1"/>
</dbReference>
<dbReference type="OrthoDB" id="3779081at2"/>
<dbReference type="GO" id="GO:0005509">
    <property type="term" value="F:calcium ion binding"/>
    <property type="evidence" value="ECO:0007669"/>
    <property type="project" value="InterPro"/>
</dbReference>
<organism evidence="3 4">
    <name type="scientific">Nocardioides jejuensis</name>
    <dbReference type="NCBI Taxonomy" id="2502782"/>
    <lineage>
        <taxon>Bacteria</taxon>
        <taxon>Bacillati</taxon>
        <taxon>Actinomycetota</taxon>
        <taxon>Actinomycetes</taxon>
        <taxon>Propionibacteriales</taxon>
        <taxon>Nocardioidaceae</taxon>
        <taxon>Nocardioides</taxon>
    </lineage>
</organism>
<dbReference type="InterPro" id="IPR050557">
    <property type="entry name" value="RTX_toxin/Mannuronan_C5-epim"/>
</dbReference>
<comment type="caution">
    <text evidence="3">The sequence shown here is derived from an EMBL/GenBank/DDBJ whole genome shotgun (WGS) entry which is preliminary data.</text>
</comment>
<dbReference type="EMBL" id="SJZJ01000018">
    <property type="protein sequence ID" value="TCJ23212.1"/>
    <property type="molecule type" value="Genomic_DNA"/>
</dbReference>
<protein>
    <recommendedName>
        <fullName evidence="5">Calcium-binding protein</fullName>
    </recommendedName>
</protein>
<reference evidence="3 4" key="1">
    <citation type="submission" date="2019-03" db="EMBL/GenBank/DDBJ databases">
        <authorList>
            <person name="Kim M.K.M."/>
        </authorList>
    </citation>
    <scope>NUCLEOTIDE SEQUENCE [LARGE SCALE GENOMIC DNA]</scope>
    <source>
        <strain evidence="3 4">18JY15-6</strain>
    </source>
</reference>
<comment type="subcellular location">
    <subcellularLocation>
        <location evidence="1">Secreted</location>
    </subcellularLocation>
</comment>
<dbReference type="GO" id="GO:0005576">
    <property type="term" value="C:extracellular region"/>
    <property type="evidence" value="ECO:0007669"/>
    <property type="project" value="UniProtKB-SubCell"/>
</dbReference>
<evidence type="ECO:0000256" key="2">
    <source>
        <dbReference type="ARBA" id="ARBA00022525"/>
    </source>
</evidence>
<name>A0A4V2NXZ4_9ACTN</name>
<dbReference type="PANTHER" id="PTHR38340:SF1">
    <property type="entry name" value="S-LAYER PROTEIN"/>
    <property type="match status" value="1"/>
</dbReference>
<evidence type="ECO:0000256" key="1">
    <source>
        <dbReference type="ARBA" id="ARBA00004613"/>
    </source>
</evidence>
<dbReference type="Pfam" id="PF00353">
    <property type="entry name" value="HemolysinCabind"/>
    <property type="match status" value="1"/>
</dbReference>
<gene>
    <name evidence="3" type="ORF">EPD65_11585</name>
</gene>
<dbReference type="InterPro" id="IPR018511">
    <property type="entry name" value="Hemolysin-typ_Ca-bd_CS"/>
</dbReference>
<dbReference type="InterPro" id="IPR001343">
    <property type="entry name" value="Hemolysn_Ca-bd"/>
</dbReference>